<organism evidence="4 5">
    <name type="scientific">Bionectria ochroleuca</name>
    <name type="common">Gliocladium roseum</name>
    <dbReference type="NCBI Taxonomy" id="29856"/>
    <lineage>
        <taxon>Eukaryota</taxon>
        <taxon>Fungi</taxon>
        <taxon>Dikarya</taxon>
        <taxon>Ascomycota</taxon>
        <taxon>Pezizomycotina</taxon>
        <taxon>Sordariomycetes</taxon>
        <taxon>Hypocreomycetidae</taxon>
        <taxon>Hypocreales</taxon>
        <taxon>Bionectriaceae</taxon>
        <taxon>Clonostachys</taxon>
    </lineage>
</organism>
<comment type="caution">
    <text evidence="4">The sequence shown here is derived from an EMBL/GenBank/DDBJ whole genome shotgun (WGS) entry which is preliminary data.</text>
</comment>
<dbReference type="SUPFAM" id="SSF140931">
    <property type="entry name" value="Fic-like"/>
    <property type="match status" value="1"/>
</dbReference>
<dbReference type="Gene3D" id="1.10.3290.10">
    <property type="entry name" value="Fido-like domain"/>
    <property type="match status" value="1"/>
</dbReference>
<dbReference type="InterPro" id="IPR003812">
    <property type="entry name" value="Fido"/>
</dbReference>
<protein>
    <recommendedName>
        <fullName evidence="3">Fido domain-containing protein</fullName>
    </recommendedName>
</protein>
<feature type="binding site" evidence="2">
    <location>
        <begin position="262"/>
        <end position="269"/>
    </location>
    <ligand>
        <name>ATP</name>
        <dbReference type="ChEBI" id="CHEBI:30616"/>
    </ligand>
</feature>
<dbReference type="GO" id="GO:0005524">
    <property type="term" value="F:ATP binding"/>
    <property type="evidence" value="ECO:0007669"/>
    <property type="project" value="UniProtKB-KW"/>
</dbReference>
<gene>
    <name evidence="4" type="ORF">IM811_001485</name>
</gene>
<sequence length="339" mass="38829">MNNNMKDIVLKGWPPIAKDFVIRPDDLYCQRPDAQQPGELFTKARTWLEVIQNAPLDKIQGVATKEIQDSMVRAIFSSNQIERAGLNLDITTHLYRRILNGEDVGAICEGDLDCQSILLELYCRDPALRKLSRKDVLRSRNEVVQHCKAFIFLIEQFVFEKKHLTESLIQEAHQILVEGVPVTDCNSPDIQPEEYRGVYRTVVVGAGTTNFTVPKFVPAKMKKMCEDLQDELEAAEENKAIDPISTVAKYSLEFVQIHPFMDGNGRMCRLILNAILCRYAGVIVPIGEQEAEREEYMQIKRDSSERMEGHGEYATFVLIRATRRIREMKKKLSGMIRKH</sequence>
<evidence type="ECO:0000313" key="5">
    <source>
        <dbReference type="Proteomes" id="UP000616885"/>
    </source>
</evidence>
<keyword evidence="2" id="KW-0067">ATP-binding</keyword>
<evidence type="ECO:0000256" key="1">
    <source>
        <dbReference type="PIRSR" id="PIRSR640198-1"/>
    </source>
</evidence>
<dbReference type="EMBL" id="JADCTT010000001">
    <property type="protein sequence ID" value="KAF9759791.1"/>
    <property type="molecule type" value="Genomic_DNA"/>
</dbReference>
<accession>A0A8H7NPZ1</accession>
<evidence type="ECO:0000259" key="3">
    <source>
        <dbReference type="PROSITE" id="PS51459"/>
    </source>
</evidence>
<evidence type="ECO:0000256" key="2">
    <source>
        <dbReference type="PIRSR" id="PIRSR640198-2"/>
    </source>
</evidence>
<dbReference type="PANTHER" id="PTHR13504:SF38">
    <property type="entry name" value="FIDO DOMAIN-CONTAINING PROTEIN"/>
    <property type="match status" value="1"/>
</dbReference>
<keyword evidence="2" id="KW-0547">Nucleotide-binding</keyword>
<feature type="active site" evidence="1">
    <location>
        <position position="258"/>
    </location>
</feature>
<dbReference type="InterPro" id="IPR036597">
    <property type="entry name" value="Fido-like_dom_sf"/>
</dbReference>
<dbReference type="InterPro" id="IPR040198">
    <property type="entry name" value="Fido_containing"/>
</dbReference>
<feature type="domain" description="Fido" evidence="3">
    <location>
        <begin position="164"/>
        <end position="319"/>
    </location>
</feature>
<proteinExistence type="predicted"/>
<reference evidence="4" key="1">
    <citation type="submission" date="2020-10" db="EMBL/GenBank/DDBJ databases">
        <title>High-Quality Genome Resource of Clonostachys rosea strain S41 by Oxford Nanopore Long-Read Sequencing.</title>
        <authorList>
            <person name="Wang H."/>
        </authorList>
    </citation>
    <scope>NUCLEOTIDE SEQUENCE</scope>
    <source>
        <strain evidence="4">S41</strain>
    </source>
</reference>
<name>A0A8H7NPZ1_BIOOC</name>
<dbReference type="AlphaFoldDB" id="A0A8H7NPZ1"/>
<dbReference type="Pfam" id="PF02661">
    <property type="entry name" value="Fic"/>
    <property type="match status" value="1"/>
</dbReference>
<dbReference type="PANTHER" id="PTHR13504">
    <property type="entry name" value="FIDO DOMAIN-CONTAINING PROTEIN DDB_G0283145"/>
    <property type="match status" value="1"/>
</dbReference>
<dbReference type="Proteomes" id="UP000616885">
    <property type="component" value="Unassembled WGS sequence"/>
</dbReference>
<evidence type="ECO:0000313" key="4">
    <source>
        <dbReference type="EMBL" id="KAF9759791.1"/>
    </source>
</evidence>
<dbReference type="PROSITE" id="PS51459">
    <property type="entry name" value="FIDO"/>
    <property type="match status" value="1"/>
</dbReference>